<comment type="caution">
    <text evidence="2">The sequence shown here is derived from an EMBL/GenBank/DDBJ whole genome shotgun (WGS) entry which is preliminary data.</text>
</comment>
<protein>
    <recommendedName>
        <fullName evidence="1">Carbohydrate kinase PfkB domain-containing protein</fullName>
    </recommendedName>
</protein>
<dbReference type="InterPro" id="IPR029056">
    <property type="entry name" value="Ribokinase-like"/>
</dbReference>
<dbReference type="Gene3D" id="3.40.1190.20">
    <property type="match status" value="1"/>
</dbReference>
<evidence type="ECO:0000259" key="1">
    <source>
        <dbReference type="Pfam" id="PF00294"/>
    </source>
</evidence>
<sequence>MKQVKIAIVGDSFLDKYCIGEVNRISPEAPVPILDVVKTETRPGGALNVAKNLYGLGIEPVVFTIIDEEYIKDFKFPIRSPKDCVSLVKTRFNAFGQQLLRVDQPIAYRQEDLERMEYPSFSEFDIIAFADYDKGSITGGKATIIDTKKKDLSVFEGTQILKINRKEYLEATNVNFPQSFITQSEAGINYYKDGVFKGNSPAETREVIDVSGAGDTVMAVIIYCLSIGLTNPQKIMELANKAAGIVISRFGTSTITLEELNHA</sequence>
<name>A0A0F9AHW5_9ZZZZ</name>
<dbReference type="GO" id="GO:0033785">
    <property type="term" value="F:heptose 7-phosphate kinase activity"/>
    <property type="evidence" value="ECO:0007669"/>
    <property type="project" value="TreeGrafter"/>
</dbReference>
<dbReference type="GO" id="GO:0005829">
    <property type="term" value="C:cytosol"/>
    <property type="evidence" value="ECO:0007669"/>
    <property type="project" value="TreeGrafter"/>
</dbReference>
<dbReference type="GO" id="GO:0033786">
    <property type="term" value="F:heptose-1-phosphate adenylyltransferase activity"/>
    <property type="evidence" value="ECO:0007669"/>
    <property type="project" value="TreeGrafter"/>
</dbReference>
<dbReference type="AlphaFoldDB" id="A0A0F9AHW5"/>
<evidence type="ECO:0000313" key="2">
    <source>
        <dbReference type="EMBL" id="KKL09184.1"/>
    </source>
</evidence>
<proteinExistence type="predicted"/>
<dbReference type="SUPFAM" id="SSF53613">
    <property type="entry name" value="Ribokinase-like"/>
    <property type="match status" value="1"/>
</dbReference>
<dbReference type="EMBL" id="LAZR01042582">
    <property type="protein sequence ID" value="KKL09184.1"/>
    <property type="molecule type" value="Genomic_DNA"/>
</dbReference>
<gene>
    <name evidence="2" type="ORF">LCGC14_2568400</name>
</gene>
<dbReference type="PANTHER" id="PTHR46969:SF1">
    <property type="entry name" value="BIFUNCTIONAL PROTEIN HLDE"/>
    <property type="match status" value="1"/>
</dbReference>
<reference evidence="2" key="1">
    <citation type="journal article" date="2015" name="Nature">
        <title>Complex archaea that bridge the gap between prokaryotes and eukaryotes.</title>
        <authorList>
            <person name="Spang A."/>
            <person name="Saw J.H."/>
            <person name="Jorgensen S.L."/>
            <person name="Zaremba-Niedzwiedzka K."/>
            <person name="Martijn J."/>
            <person name="Lind A.E."/>
            <person name="van Eijk R."/>
            <person name="Schleper C."/>
            <person name="Guy L."/>
            <person name="Ettema T.J."/>
        </authorList>
    </citation>
    <scope>NUCLEOTIDE SEQUENCE</scope>
</reference>
<organism evidence="2">
    <name type="scientific">marine sediment metagenome</name>
    <dbReference type="NCBI Taxonomy" id="412755"/>
    <lineage>
        <taxon>unclassified sequences</taxon>
        <taxon>metagenomes</taxon>
        <taxon>ecological metagenomes</taxon>
    </lineage>
</organism>
<dbReference type="InterPro" id="IPR011611">
    <property type="entry name" value="PfkB_dom"/>
</dbReference>
<feature type="domain" description="Carbohydrate kinase PfkB" evidence="1">
    <location>
        <begin position="177"/>
        <end position="254"/>
    </location>
</feature>
<accession>A0A0F9AHW5</accession>
<dbReference type="Pfam" id="PF00294">
    <property type="entry name" value="PfkB"/>
    <property type="match status" value="1"/>
</dbReference>
<dbReference type="PANTHER" id="PTHR46969">
    <property type="entry name" value="BIFUNCTIONAL PROTEIN HLDE"/>
    <property type="match status" value="1"/>
</dbReference>